<name>A0A235BQB2_UNCW3</name>
<sequence length="159" mass="18272">MKSGDKISEYIDRVEKCIPKIIKSISLFMPKEIAGLRLTESQVLTLSSLFGREVWKMTELSESVNINLSAMTGVVDSLVRNELVERKRDVKDRRRVLVHLTSRGKKIARKIRTTRKRKIRNIIEYLNEDEREAIISGFEKAVKAISTRAETKKQEALNG</sequence>
<dbReference type="InterPro" id="IPR036390">
    <property type="entry name" value="WH_DNA-bd_sf"/>
</dbReference>
<protein>
    <recommendedName>
        <fullName evidence="4">HTH marR-type domain-containing protein</fullName>
    </recommendedName>
</protein>
<evidence type="ECO:0000256" key="2">
    <source>
        <dbReference type="ARBA" id="ARBA00023125"/>
    </source>
</evidence>
<dbReference type="InterPro" id="IPR036388">
    <property type="entry name" value="WH-like_DNA-bd_sf"/>
</dbReference>
<evidence type="ECO:0000313" key="6">
    <source>
        <dbReference type="Proteomes" id="UP000215215"/>
    </source>
</evidence>
<proteinExistence type="predicted"/>
<dbReference type="AlphaFoldDB" id="A0A235BQB2"/>
<feature type="domain" description="HTH marR-type" evidence="4">
    <location>
        <begin position="4"/>
        <end position="143"/>
    </location>
</feature>
<comment type="caution">
    <text evidence="5">The sequence shown here is derived from an EMBL/GenBank/DDBJ whole genome shotgun (WGS) entry which is preliminary data.</text>
</comment>
<keyword evidence="1" id="KW-0805">Transcription regulation</keyword>
<evidence type="ECO:0000259" key="4">
    <source>
        <dbReference type="PROSITE" id="PS50995"/>
    </source>
</evidence>
<dbReference type="PRINTS" id="PR00598">
    <property type="entry name" value="HTHMARR"/>
</dbReference>
<keyword evidence="2" id="KW-0238">DNA-binding</keyword>
<evidence type="ECO:0000256" key="1">
    <source>
        <dbReference type="ARBA" id="ARBA00023015"/>
    </source>
</evidence>
<dbReference type="PANTHER" id="PTHR42756">
    <property type="entry name" value="TRANSCRIPTIONAL REGULATOR, MARR"/>
    <property type="match status" value="1"/>
</dbReference>
<dbReference type="InterPro" id="IPR000835">
    <property type="entry name" value="HTH_MarR-typ"/>
</dbReference>
<dbReference type="Pfam" id="PF01047">
    <property type="entry name" value="MarR"/>
    <property type="match status" value="1"/>
</dbReference>
<organism evidence="5 6">
    <name type="scientific">candidate division WOR-3 bacterium JGI_Cruoil_03_44_89</name>
    <dbReference type="NCBI Taxonomy" id="1973748"/>
    <lineage>
        <taxon>Bacteria</taxon>
        <taxon>Bacteria division WOR-3</taxon>
    </lineage>
</organism>
<evidence type="ECO:0000256" key="3">
    <source>
        <dbReference type="ARBA" id="ARBA00023163"/>
    </source>
</evidence>
<dbReference type="GO" id="GO:0003700">
    <property type="term" value="F:DNA-binding transcription factor activity"/>
    <property type="evidence" value="ECO:0007669"/>
    <property type="project" value="InterPro"/>
</dbReference>
<dbReference type="Gene3D" id="1.10.10.10">
    <property type="entry name" value="Winged helix-like DNA-binding domain superfamily/Winged helix DNA-binding domain"/>
    <property type="match status" value="1"/>
</dbReference>
<reference evidence="5 6" key="1">
    <citation type="submission" date="2017-07" db="EMBL/GenBank/DDBJ databases">
        <title>Recovery of genomes from metagenomes via a dereplication, aggregation, and scoring strategy.</title>
        <authorList>
            <person name="Sieber C.M."/>
            <person name="Probst A.J."/>
            <person name="Sharrar A."/>
            <person name="Thomas B.C."/>
            <person name="Hess M."/>
            <person name="Tringe S.G."/>
            <person name="Banfield J.F."/>
        </authorList>
    </citation>
    <scope>NUCLEOTIDE SEQUENCE [LARGE SCALE GENOMIC DNA]</scope>
    <source>
        <strain evidence="5">JGI_Cruoil_03_44_89</strain>
    </source>
</reference>
<gene>
    <name evidence="5" type="ORF">CH333_07485</name>
</gene>
<dbReference type="PROSITE" id="PS50995">
    <property type="entry name" value="HTH_MARR_2"/>
    <property type="match status" value="1"/>
</dbReference>
<dbReference type="PROSITE" id="PS01117">
    <property type="entry name" value="HTH_MARR_1"/>
    <property type="match status" value="1"/>
</dbReference>
<dbReference type="InterPro" id="IPR023187">
    <property type="entry name" value="Tscrpt_reg_MarR-type_CS"/>
</dbReference>
<dbReference type="SUPFAM" id="SSF46785">
    <property type="entry name" value="Winged helix' DNA-binding domain"/>
    <property type="match status" value="1"/>
</dbReference>
<keyword evidence="3" id="KW-0804">Transcription</keyword>
<dbReference type="EMBL" id="NOZQ01000166">
    <property type="protein sequence ID" value="OYD14680.1"/>
    <property type="molecule type" value="Genomic_DNA"/>
</dbReference>
<dbReference type="PANTHER" id="PTHR42756:SF1">
    <property type="entry name" value="TRANSCRIPTIONAL REPRESSOR OF EMRAB OPERON"/>
    <property type="match status" value="1"/>
</dbReference>
<evidence type="ECO:0000313" key="5">
    <source>
        <dbReference type="EMBL" id="OYD14680.1"/>
    </source>
</evidence>
<dbReference type="GO" id="GO:0003677">
    <property type="term" value="F:DNA binding"/>
    <property type="evidence" value="ECO:0007669"/>
    <property type="project" value="UniProtKB-KW"/>
</dbReference>
<dbReference type="SMART" id="SM00347">
    <property type="entry name" value="HTH_MARR"/>
    <property type="match status" value="1"/>
</dbReference>
<dbReference type="Proteomes" id="UP000215215">
    <property type="component" value="Unassembled WGS sequence"/>
</dbReference>
<accession>A0A235BQB2</accession>